<organism evidence="6 7">
    <name type="scientific">Solimicrobium silvestre</name>
    <dbReference type="NCBI Taxonomy" id="2099400"/>
    <lineage>
        <taxon>Bacteria</taxon>
        <taxon>Pseudomonadati</taxon>
        <taxon>Pseudomonadota</taxon>
        <taxon>Betaproteobacteria</taxon>
        <taxon>Burkholderiales</taxon>
        <taxon>Oxalobacteraceae</taxon>
        <taxon>Solimicrobium</taxon>
    </lineage>
</organism>
<comment type="caution">
    <text evidence="6">The sequence shown here is derived from an EMBL/GenBank/DDBJ whole genome shotgun (WGS) entry which is preliminary data.</text>
</comment>
<evidence type="ECO:0000313" key="7">
    <source>
        <dbReference type="Proteomes" id="UP000237839"/>
    </source>
</evidence>
<keyword evidence="7" id="KW-1185">Reference proteome</keyword>
<dbReference type="SUPFAM" id="SSF103473">
    <property type="entry name" value="MFS general substrate transporter"/>
    <property type="match status" value="1"/>
</dbReference>
<feature type="transmembrane region" description="Helical" evidence="4">
    <location>
        <begin position="346"/>
        <end position="367"/>
    </location>
</feature>
<sequence>MQNQDTSLRQDAKVIGLVGLAHSISHFSHLILAPLFPWIKQAFQLSYAELGWLMSVFFIVSGIGQALAGFVVDKIGALKVLCFGLLCLGCSALVLGYASSYPILLLGAMLAGLGNSVFHPADYAILNQRISPKRLAYAFSVHGITGNLGWVCAPLFLVGIASTTNWHSALLAAAILPFSILALLLFNRHFLETKIAKKTAHQVQNQEHVLNFLRLPAVWQCFAFFLIIALALGGIQSFAVASLQSMYAMSLVLATSAYTSYMIASALGMVIGGFLASKTSRHDYIIAWAFLISGSVMWLIATGWLPSWFIVGLMGLVGFGAGIAGPSRDLMIRAAAPKNATGRVYGVVYSGLDSGLALAPLLFGVILDANQPKWVFICIGIFQILALLTAVNVGKRTAHGAGALQAN</sequence>
<dbReference type="GO" id="GO:0005886">
    <property type="term" value="C:plasma membrane"/>
    <property type="evidence" value="ECO:0007669"/>
    <property type="project" value="TreeGrafter"/>
</dbReference>
<dbReference type="PANTHER" id="PTHR43129">
    <property type="entry name" value="FOSMIDOMYCIN RESISTANCE PROTEIN"/>
    <property type="match status" value="1"/>
</dbReference>
<name>A0A2S9GUY9_9BURK</name>
<accession>A0A2S9GUY9</accession>
<gene>
    <name evidence="6" type="ORF">S2091_3796</name>
</gene>
<reference evidence="6 7" key="1">
    <citation type="submission" date="2018-02" db="EMBL/GenBank/DDBJ databases">
        <title>Solimicrobium silvestre gen. nov., sp. nov., isolated from alpine forest soil.</title>
        <authorList>
            <person name="Margesin R."/>
            <person name="Albuquerque L."/>
            <person name="Zhang D.-C."/>
            <person name="Froufe H.J.C."/>
            <person name="Severino R."/>
            <person name="Roxo I."/>
            <person name="Egas C."/>
            <person name="Da Costa M.S."/>
        </authorList>
    </citation>
    <scope>NUCLEOTIDE SEQUENCE [LARGE SCALE GENOMIC DNA]</scope>
    <source>
        <strain evidence="6 7">S20-91</strain>
    </source>
</reference>
<keyword evidence="1 4" id="KW-0812">Transmembrane</keyword>
<evidence type="ECO:0000256" key="3">
    <source>
        <dbReference type="ARBA" id="ARBA00023136"/>
    </source>
</evidence>
<feature type="transmembrane region" description="Helical" evidence="4">
    <location>
        <begin position="12"/>
        <end position="32"/>
    </location>
</feature>
<evidence type="ECO:0000313" key="6">
    <source>
        <dbReference type="EMBL" id="PRC91518.1"/>
    </source>
</evidence>
<feature type="transmembrane region" description="Helical" evidence="4">
    <location>
        <begin position="284"/>
        <end position="301"/>
    </location>
</feature>
<dbReference type="EMBL" id="PUGF01000022">
    <property type="protein sequence ID" value="PRC91518.1"/>
    <property type="molecule type" value="Genomic_DNA"/>
</dbReference>
<dbReference type="PANTHER" id="PTHR43129:SF1">
    <property type="entry name" value="FOSMIDOMYCIN RESISTANCE PROTEIN"/>
    <property type="match status" value="1"/>
</dbReference>
<feature type="transmembrane region" description="Helical" evidence="4">
    <location>
        <begin position="373"/>
        <end position="393"/>
    </location>
</feature>
<feature type="transmembrane region" description="Helical" evidence="4">
    <location>
        <begin position="103"/>
        <end position="125"/>
    </location>
</feature>
<dbReference type="GO" id="GO:0022857">
    <property type="term" value="F:transmembrane transporter activity"/>
    <property type="evidence" value="ECO:0007669"/>
    <property type="project" value="InterPro"/>
</dbReference>
<feature type="transmembrane region" description="Helical" evidence="4">
    <location>
        <begin position="52"/>
        <end position="71"/>
    </location>
</feature>
<feature type="transmembrane region" description="Helical" evidence="4">
    <location>
        <begin position="307"/>
        <end position="325"/>
    </location>
</feature>
<feature type="transmembrane region" description="Helical" evidence="4">
    <location>
        <begin position="217"/>
        <end position="238"/>
    </location>
</feature>
<dbReference type="InterPro" id="IPR011701">
    <property type="entry name" value="MFS"/>
</dbReference>
<dbReference type="Pfam" id="PF07690">
    <property type="entry name" value="MFS_1"/>
    <property type="match status" value="1"/>
</dbReference>
<keyword evidence="3 4" id="KW-0472">Membrane</keyword>
<evidence type="ECO:0000256" key="1">
    <source>
        <dbReference type="ARBA" id="ARBA00022692"/>
    </source>
</evidence>
<feature type="transmembrane region" description="Helical" evidence="4">
    <location>
        <begin position="137"/>
        <end position="160"/>
    </location>
</feature>
<feature type="domain" description="Major facilitator superfamily (MFS) profile" evidence="5">
    <location>
        <begin position="14"/>
        <end position="398"/>
    </location>
</feature>
<evidence type="ECO:0000256" key="2">
    <source>
        <dbReference type="ARBA" id="ARBA00022989"/>
    </source>
</evidence>
<evidence type="ECO:0000259" key="5">
    <source>
        <dbReference type="PROSITE" id="PS50850"/>
    </source>
</evidence>
<dbReference type="Proteomes" id="UP000237839">
    <property type="component" value="Unassembled WGS sequence"/>
</dbReference>
<keyword evidence="2 4" id="KW-1133">Transmembrane helix</keyword>
<dbReference type="Gene3D" id="1.20.1250.20">
    <property type="entry name" value="MFS general substrate transporter like domains"/>
    <property type="match status" value="1"/>
</dbReference>
<dbReference type="InterPro" id="IPR036259">
    <property type="entry name" value="MFS_trans_sf"/>
</dbReference>
<dbReference type="RefSeq" id="WP_105533570.1">
    <property type="nucleotide sequence ID" value="NZ_PUGF01000022.1"/>
</dbReference>
<dbReference type="PROSITE" id="PS50850">
    <property type="entry name" value="MFS"/>
    <property type="match status" value="1"/>
</dbReference>
<evidence type="ECO:0000256" key="4">
    <source>
        <dbReference type="SAM" id="Phobius"/>
    </source>
</evidence>
<feature type="transmembrane region" description="Helical" evidence="4">
    <location>
        <begin position="258"/>
        <end position="277"/>
    </location>
</feature>
<protein>
    <submittedName>
        <fullName evidence="6">Major Facilitator Superfamily</fullName>
    </submittedName>
</protein>
<feature type="transmembrane region" description="Helical" evidence="4">
    <location>
        <begin position="166"/>
        <end position="186"/>
    </location>
</feature>
<proteinExistence type="predicted"/>
<dbReference type="AlphaFoldDB" id="A0A2S9GUY9"/>
<dbReference type="OrthoDB" id="8520784at2"/>
<dbReference type="InterPro" id="IPR020846">
    <property type="entry name" value="MFS_dom"/>
</dbReference>
<feature type="transmembrane region" description="Helical" evidence="4">
    <location>
        <begin position="78"/>
        <end position="97"/>
    </location>
</feature>